<proteinExistence type="predicted"/>
<feature type="domain" description="Gp5/Type VI secretion system Vgr protein OB-fold" evidence="1">
    <location>
        <begin position="376"/>
        <end position="450"/>
    </location>
</feature>
<evidence type="ECO:0000259" key="1">
    <source>
        <dbReference type="Pfam" id="PF04717"/>
    </source>
</evidence>
<dbReference type="AlphaFoldDB" id="A0AAW9QRD6"/>
<dbReference type="Proteomes" id="UP001328733">
    <property type="component" value="Unassembled WGS sequence"/>
</dbReference>
<accession>A0AAW9QRD6</accession>
<organism evidence="2 3">
    <name type="scientific">Pannus brasiliensis CCIBt3594</name>
    <dbReference type="NCBI Taxonomy" id="1427578"/>
    <lineage>
        <taxon>Bacteria</taxon>
        <taxon>Bacillati</taxon>
        <taxon>Cyanobacteriota</taxon>
        <taxon>Cyanophyceae</taxon>
        <taxon>Oscillatoriophycideae</taxon>
        <taxon>Chroococcales</taxon>
        <taxon>Microcystaceae</taxon>
        <taxon>Pannus</taxon>
    </lineage>
</organism>
<dbReference type="Pfam" id="PF04717">
    <property type="entry name" value="Phage_base_V"/>
    <property type="match status" value="1"/>
</dbReference>
<dbReference type="SUPFAM" id="SSF69279">
    <property type="entry name" value="Phage tail proteins"/>
    <property type="match status" value="1"/>
</dbReference>
<sequence length="580" mass="63363">MPETRTLPISAEHREFTVKVNGEAIGREYQLLSVSVIKSVNKIAGARLVYLDGTAAAGGFPLSNSDRLIPGQKIEILAGALNDPVSLFKGMIIRQEVKTRQNSASQLIVECRHAAFKLTVGRENAYFFDRSDSQIIEEIFKKAGIEAEVDKTNVIHPHQVQYNSTAWDFLLSRAEVNGKIILTDDDRVKVKTPNFTGNPVCTLQYGSTILEMDAEIDARCQYNGVKSVTWDAGRQSVVEKEAKDPDLDAPGNLSGKNLAKVTDLPFYRLQHPALGEEEAQAWADARWLQSKMGKVNGRIKCEGIATVNPGDLVKLSGVGDRYNGNVFVTGVRHEANLVGGWKTHIQFGTGNQWLSAERDITAPPAAALLPGINGLQIGIVVSNEDPDGEHRVRVKMPLVNEGEEGTWARVASVDAGNGRGFFFRPEIGDEVVLGFFNDDPRQAVILGMLHSSAKAPPLTGSDKNHRKGYQSRSKMQFFFDDEKKTIRLETPAGNKLNLNEEKKELRLEDQNGNKIVMNSDGIQIQSNKAIVLKVATSVTFESSDSITIKAGNQLTLTGNAGAELSSTAITNVKGSLVQIN</sequence>
<dbReference type="NCBIfam" id="TIGR01646">
    <property type="entry name" value="vgr_GE"/>
    <property type="match status" value="1"/>
</dbReference>
<dbReference type="EMBL" id="JBAFSM010000017">
    <property type="protein sequence ID" value="MEG3437614.1"/>
    <property type="molecule type" value="Genomic_DNA"/>
</dbReference>
<evidence type="ECO:0000313" key="2">
    <source>
        <dbReference type="EMBL" id="MEG3437614.1"/>
    </source>
</evidence>
<reference evidence="2 3" key="1">
    <citation type="submission" date="2024-01" db="EMBL/GenBank/DDBJ databases">
        <title>Genomic insights into the taxonomy and metabolism of the cyanobacterium Pannus brasiliensis CCIBt3594.</title>
        <authorList>
            <person name="Machado M."/>
            <person name="Botero N.B."/>
            <person name="Andreote A.P.D."/>
            <person name="Feitosa A.M.T."/>
            <person name="Popin R."/>
            <person name="Sivonen K."/>
            <person name="Fiore M.F."/>
        </authorList>
    </citation>
    <scope>NUCLEOTIDE SEQUENCE [LARGE SCALE GENOMIC DNA]</scope>
    <source>
        <strain evidence="2 3">CCIBt3594</strain>
    </source>
</reference>
<dbReference type="SUPFAM" id="SSF69255">
    <property type="entry name" value="gp5 N-terminal domain-like"/>
    <property type="match status" value="1"/>
</dbReference>
<name>A0AAW9QRD6_9CHRO</name>
<protein>
    <submittedName>
        <fullName evidence="2">Type VI secretion system tip protein VgrG</fullName>
    </submittedName>
</protein>
<dbReference type="InterPro" id="IPR006533">
    <property type="entry name" value="T6SS_Vgr_RhsGE"/>
</dbReference>
<dbReference type="RefSeq" id="WP_332865093.1">
    <property type="nucleotide sequence ID" value="NZ_JBAFSM010000017.1"/>
</dbReference>
<dbReference type="Gene3D" id="2.40.50.230">
    <property type="entry name" value="Gp5 N-terminal domain"/>
    <property type="match status" value="1"/>
</dbReference>
<dbReference type="InterPro" id="IPR037026">
    <property type="entry name" value="Vgr_OB-fold_dom_sf"/>
</dbReference>
<dbReference type="Pfam" id="PF05954">
    <property type="entry name" value="Phage_GPD"/>
    <property type="match status" value="1"/>
</dbReference>
<comment type="caution">
    <text evidence="2">The sequence shown here is derived from an EMBL/GenBank/DDBJ whole genome shotgun (WGS) entry which is preliminary data.</text>
</comment>
<dbReference type="InterPro" id="IPR006531">
    <property type="entry name" value="Gp5/Vgr_OB"/>
</dbReference>
<gene>
    <name evidence="2" type="primary">vgrG</name>
    <name evidence="2" type="ORF">V0288_10835</name>
</gene>
<keyword evidence="3" id="KW-1185">Reference proteome</keyword>
<evidence type="ECO:0000313" key="3">
    <source>
        <dbReference type="Proteomes" id="UP001328733"/>
    </source>
</evidence>